<evidence type="ECO:0000313" key="3">
    <source>
        <dbReference type="Proteomes" id="UP000799750"/>
    </source>
</evidence>
<protein>
    <submittedName>
        <fullName evidence="2">Uncharacterized protein</fullName>
    </submittedName>
</protein>
<dbReference type="EMBL" id="MU004189">
    <property type="protein sequence ID" value="KAF2495467.1"/>
    <property type="molecule type" value="Genomic_DNA"/>
</dbReference>
<proteinExistence type="predicted"/>
<dbReference type="AlphaFoldDB" id="A0A6A6QWT0"/>
<accession>A0A6A6QWT0</accession>
<gene>
    <name evidence="2" type="ORF">BU16DRAFT_582138</name>
</gene>
<evidence type="ECO:0000256" key="1">
    <source>
        <dbReference type="SAM" id="MobiDB-lite"/>
    </source>
</evidence>
<name>A0A6A6QWT0_9PEZI</name>
<dbReference type="Proteomes" id="UP000799750">
    <property type="component" value="Unassembled WGS sequence"/>
</dbReference>
<keyword evidence="3" id="KW-1185">Reference proteome</keyword>
<feature type="region of interest" description="Disordered" evidence="1">
    <location>
        <begin position="1"/>
        <end position="68"/>
    </location>
</feature>
<sequence>MGQKSSKSAKSRQSRLHERPPAKPTWDLYDSSSRTKCSDSDTECSFSPTAGDEAPPCERTEEEEELRRHATKIHGIQQGSSEYKDEIWDLAAKHQLWDVEFTHRLAKNLFDTIAARNEAAGHPSNTLRTSQTALHQQRQLATVAQYYHSKTSDPPAFIQAITLTFLGNFFTLHTKSYSREFLEWVKHDRDYYQKEAPARLRGIKSSGWFDWLSEELSNREALVRVVEGVMAGKRVSLRGVGEEKEVYELHLTGGGGGGSGAGAEAVWRRMS</sequence>
<organism evidence="2 3">
    <name type="scientific">Lophium mytilinum</name>
    <dbReference type="NCBI Taxonomy" id="390894"/>
    <lineage>
        <taxon>Eukaryota</taxon>
        <taxon>Fungi</taxon>
        <taxon>Dikarya</taxon>
        <taxon>Ascomycota</taxon>
        <taxon>Pezizomycotina</taxon>
        <taxon>Dothideomycetes</taxon>
        <taxon>Pleosporomycetidae</taxon>
        <taxon>Mytilinidiales</taxon>
        <taxon>Mytilinidiaceae</taxon>
        <taxon>Lophium</taxon>
    </lineage>
</organism>
<evidence type="ECO:0000313" key="2">
    <source>
        <dbReference type="EMBL" id="KAF2495467.1"/>
    </source>
</evidence>
<reference evidence="2" key="1">
    <citation type="journal article" date="2020" name="Stud. Mycol.">
        <title>101 Dothideomycetes genomes: a test case for predicting lifestyles and emergence of pathogens.</title>
        <authorList>
            <person name="Haridas S."/>
            <person name="Albert R."/>
            <person name="Binder M."/>
            <person name="Bloem J."/>
            <person name="Labutti K."/>
            <person name="Salamov A."/>
            <person name="Andreopoulos B."/>
            <person name="Baker S."/>
            <person name="Barry K."/>
            <person name="Bills G."/>
            <person name="Bluhm B."/>
            <person name="Cannon C."/>
            <person name="Castanera R."/>
            <person name="Culley D."/>
            <person name="Daum C."/>
            <person name="Ezra D."/>
            <person name="Gonzalez J."/>
            <person name="Henrissat B."/>
            <person name="Kuo A."/>
            <person name="Liang C."/>
            <person name="Lipzen A."/>
            <person name="Lutzoni F."/>
            <person name="Magnuson J."/>
            <person name="Mondo S."/>
            <person name="Nolan M."/>
            <person name="Ohm R."/>
            <person name="Pangilinan J."/>
            <person name="Park H.-J."/>
            <person name="Ramirez L."/>
            <person name="Alfaro M."/>
            <person name="Sun H."/>
            <person name="Tritt A."/>
            <person name="Yoshinaga Y."/>
            <person name="Zwiers L.-H."/>
            <person name="Turgeon B."/>
            <person name="Goodwin S."/>
            <person name="Spatafora J."/>
            <person name="Crous P."/>
            <person name="Grigoriev I."/>
        </authorList>
    </citation>
    <scope>NUCLEOTIDE SEQUENCE</scope>
    <source>
        <strain evidence="2">CBS 269.34</strain>
    </source>
</reference>